<reference evidence="8" key="2">
    <citation type="submission" date="2018-06" db="EMBL/GenBank/DDBJ databases">
        <title>Genome sequence of Rhodanobacteraceae bacterium strain Dysh456.</title>
        <authorList>
            <person name="Fukui M."/>
        </authorList>
    </citation>
    <scope>NUCLEOTIDE SEQUENCE [LARGE SCALE GENOMIC DNA]</scope>
    <source>
        <strain evidence="8">Dysh456</strain>
    </source>
</reference>
<dbReference type="Pfam" id="PF01957">
    <property type="entry name" value="NfeD"/>
    <property type="match status" value="1"/>
</dbReference>
<dbReference type="InterPro" id="IPR012340">
    <property type="entry name" value="NA-bd_OB-fold"/>
</dbReference>
<dbReference type="OrthoDB" id="9810336at2"/>
<evidence type="ECO:0000313" key="7">
    <source>
        <dbReference type="EMBL" id="BBD80375.1"/>
    </source>
</evidence>
<dbReference type="PANTHER" id="PTHR33507:SF3">
    <property type="entry name" value="INNER MEMBRANE PROTEIN YBBJ"/>
    <property type="match status" value="1"/>
</dbReference>
<evidence type="ECO:0000256" key="1">
    <source>
        <dbReference type="ARBA" id="ARBA00004141"/>
    </source>
</evidence>
<keyword evidence="3 5" id="KW-1133">Transmembrane helix</keyword>
<dbReference type="Proteomes" id="UP000270530">
    <property type="component" value="Chromosome"/>
</dbReference>
<protein>
    <submittedName>
        <fullName evidence="7">Putative activity regulator of membrane protease YbbK</fullName>
    </submittedName>
</protein>
<dbReference type="EMBL" id="AP018560">
    <property type="protein sequence ID" value="BBD80375.1"/>
    <property type="molecule type" value="Genomic_DNA"/>
</dbReference>
<dbReference type="InterPro" id="IPR052165">
    <property type="entry name" value="Membrane_assoc_protease"/>
</dbReference>
<dbReference type="RefSeq" id="WP_126538309.1">
    <property type="nucleotide sequence ID" value="NZ_AP018560.1"/>
</dbReference>
<evidence type="ECO:0000256" key="2">
    <source>
        <dbReference type="ARBA" id="ARBA00022692"/>
    </source>
</evidence>
<keyword evidence="2 5" id="KW-0812">Transmembrane</keyword>
<dbReference type="PANTHER" id="PTHR33507">
    <property type="entry name" value="INNER MEMBRANE PROTEIN YBBJ"/>
    <property type="match status" value="1"/>
</dbReference>
<name>A0A2Z6E5F1_9GAMM</name>
<keyword evidence="7" id="KW-0378">Hydrolase</keyword>
<comment type="subcellular location">
    <subcellularLocation>
        <location evidence="1">Membrane</location>
        <topology evidence="1">Multi-pass membrane protein</topology>
    </subcellularLocation>
</comment>
<reference evidence="8" key="1">
    <citation type="submission" date="2018-04" db="EMBL/GenBank/DDBJ databases">
        <authorList>
            <person name="Watanabe M."/>
            <person name="Kojima H."/>
        </authorList>
    </citation>
    <scope>NUCLEOTIDE SEQUENCE [LARGE SCALE GENOMIC DNA]</scope>
    <source>
        <strain evidence="8">Dysh456</strain>
    </source>
</reference>
<keyword evidence="8" id="KW-1185">Reference proteome</keyword>
<dbReference type="GO" id="GO:0006508">
    <property type="term" value="P:proteolysis"/>
    <property type="evidence" value="ECO:0007669"/>
    <property type="project" value="UniProtKB-KW"/>
</dbReference>
<dbReference type="Gene3D" id="2.40.50.140">
    <property type="entry name" value="Nucleic acid-binding proteins"/>
    <property type="match status" value="1"/>
</dbReference>
<dbReference type="KEGG" id="rbd:ALSL_1725"/>
<keyword evidence="7" id="KW-0645">Protease</keyword>
<evidence type="ECO:0000259" key="6">
    <source>
        <dbReference type="Pfam" id="PF01957"/>
    </source>
</evidence>
<feature type="transmembrane region" description="Helical" evidence="5">
    <location>
        <begin position="53"/>
        <end position="72"/>
    </location>
</feature>
<dbReference type="InterPro" id="IPR002810">
    <property type="entry name" value="NfeD-like_C"/>
</dbReference>
<organism evidence="7 8">
    <name type="scientific">Aerosticca soli</name>
    <dbReference type="NCBI Taxonomy" id="2010829"/>
    <lineage>
        <taxon>Bacteria</taxon>
        <taxon>Pseudomonadati</taxon>
        <taxon>Pseudomonadota</taxon>
        <taxon>Gammaproteobacteria</taxon>
        <taxon>Lysobacterales</taxon>
        <taxon>Rhodanobacteraceae</taxon>
        <taxon>Aerosticca</taxon>
    </lineage>
</organism>
<dbReference type="GO" id="GO:0005886">
    <property type="term" value="C:plasma membrane"/>
    <property type="evidence" value="ECO:0007669"/>
    <property type="project" value="TreeGrafter"/>
</dbReference>
<keyword evidence="4 5" id="KW-0472">Membrane</keyword>
<sequence length="154" mass="16574">MSAFVLPYLWWILALLLLLAEMLLPGYFLLWIGIASAATGLLTALVPGLSLLLQALAFAGFAAVSCALYGYLVRPRLVRQRGHDERLNRRAEQLLGRRCVLVEDIVNGQGRAQLGDSVWPVTGPDLPAGTPVQVIGIDDGIVLRVRAVAACTPS</sequence>
<dbReference type="GO" id="GO:0008233">
    <property type="term" value="F:peptidase activity"/>
    <property type="evidence" value="ECO:0007669"/>
    <property type="project" value="UniProtKB-KW"/>
</dbReference>
<evidence type="ECO:0000256" key="3">
    <source>
        <dbReference type="ARBA" id="ARBA00022989"/>
    </source>
</evidence>
<gene>
    <name evidence="7" type="ORF">ALSL_1725</name>
</gene>
<proteinExistence type="predicted"/>
<evidence type="ECO:0000256" key="4">
    <source>
        <dbReference type="ARBA" id="ARBA00023136"/>
    </source>
</evidence>
<evidence type="ECO:0000313" key="8">
    <source>
        <dbReference type="Proteomes" id="UP000270530"/>
    </source>
</evidence>
<accession>A0A2Z6E5F1</accession>
<dbReference type="AlphaFoldDB" id="A0A2Z6E5F1"/>
<evidence type="ECO:0000256" key="5">
    <source>
        <dbReference type="SAM" id="Phobius"/>
    </source>
</evidence>
<feature type="domain" description="NfeD-like C-terminal" evidence="6">
    <location>
        <begin position="91"/>
        <end position="145"/>
    </location>
</feature>